<evidence type="ECO:0000256" key="3">
    <source>
        <dbReference type="ARBA" id="ARBA00022833"/>
    </source>
</evidence>
<keyword evidence="3" id="KW-0862">Zinc</keyword>
<dbReference type="InterPro" id="IPR018289">
    <property type="entry name" value="MULE_transposase_dom"/>
</dbReference>
<protein>
    <submittedName>
        <fullName evidence="7">Mudr family transposase</fullName>
    </submittedName>
</protein>
<dbReference type="InterPro" id="IPR004332">
    <property type="entry name" value="Transposase_MuDR"/>
</dbReference>
<gene>
    <name evidence="7" type="ORF">FRX31_020092</name>
</gene>
<dbReference type="GO" id="GO:0008270">
    <property type="term" value="F:zinc ion binding"/>
    <property type="evidence" value="ECO:0007669"/>
    <property type="project" value="UniProtKB-KW"/>
</dbReference>
<reference evidence="7 8" key="1">
    <citation type="submission" date="2020-06" db="EMBL/GenBank/DDBJ databases">
        <title>Transcriptomic and genomic resources for Thalictrum thalictroides and T. hernandezii: Facilitating candidate gene discovery in an emerging model plant lineage.</title>
        <authorList>
            <person name="Arias T."/>
            <person name="Riano-Pachon D.M."/>
            <person name="Di Stilio V.S."/>
        </authorList>
    </citation>
    <scope>NUCLEOTIDE SEQUENCE [LARGE SCALE GENOMIC DNA]</scope>
    <source>
        <strain evidence="8">cv. WT478/WT964</strain>
        <tissue evidence="7">Leaves</tissue>
    </source>
</reference>
<evidence type="ECO:0000256" key="5">
    <source>
        <dbReference type="SAM" id="MobiDB-lite"/>
    </source>
</evidence>
<dbReference type="PANTHER" id="PTHR31973">
    <property type="entry name" value="POLYPROTEIN, PUTATIVE-RELATED"/>
    <property type="match status" value="1"/>
</dbReference>
<dbReference type="InterPro" id="IPR006564">
    <property type="entry name" value="Znf_PMZ"/>
</dbReference>
<proteinExistence type="predicted"/>
<keyword evidence="2 4" id="KW-0863">Zinc-finger</keyword>
<name>A0A7J6VYX1_THATH</name>
<dbReference type="SMART" id="SM00575">
    <property type="entry name" value="ZnF_PMZ"/>
    <property type="match status" value="1"/>
</dbReference>
<dbReference type="InterPro" id="IPR000270">
    <property type="entry name" value="PB1_dom"/>
</dbReference>
<dbReference type="Pfam" id="PF03108">
    <property type="entry name" value="DBD_Tnp_Mut"/>
    <property type="match status" value="1"/>
</dbReference>
<dbReference type="OrthoDB" id="125347at2759"/>
<dbReference type="EMBL" id="JABWDY010024343">
    <property type="protein sequence ID" value="KAF5190324.1"/>
    <property type="molecule type" value="Genomic_DNA"/>
</dbReference>
<keyword evidence="1" id="KW-0479">Metal-binding</keyword>
<keyword evidence="8" id="KW-1185">Reference proteome</keyword>
<evidence type="ECO:0000256" key="1">
    <source>
        <dbReference type="ARBA" id="ARBA00022723"/>
    </source>
</evidence>
<dbReference type="Pfam" id="PF00564">
    <property type="entry name" value="PB1"/>
    <property type="match status" value="1"/>
</dbReference>
<evidence type="ECO:0000313" key="7">
    <source>
        <dbReference type="EMBL" id="KAF5190324.1"/>
    </source>
</evidence>
<organism evidence="7 8">
    <name type="scientific">Thalictrum thalictroides</name>
    <name type="common">Rue-anemone</name>
    <name type="synonym">Anemone thalictroides</name>
    <dbReference type="NCBI Taxonomy" id="46969"/>
    <lineage>
        <taxon>Eukaryota</taxon>
        <taxon>Viridiplantae</taxon>
        <taxon>Streptophyta</taxon>
        <taxon>Embryophyta</taxon>
        <taxon>Tracheophyta</taxon>
        <taxon>Spermatophyta</taxon>
        <taxon>Magnoliopsida</taxon>
        <taxon>Ranunculales</taxon>
        <taxon>Ranunculaceae</taxon>
        <taxon>Thalictroideae</taxon>
        <taxon>Thalictrum</taxon>
    </lineage>
</organism>
<evidence type="ECO:0000256" key="4">
    <source>
        <dbReference type="PROSITE-ProRule" id="PRU00325"/>
    </source>
</evidence>
<comment type="caution">
    <text evidence="7">The sequence shown here is derived from an EMBL/GenBank/DDBJ whole genome shotgun (WGS) entry which is preliminary data.</text>
</comment>
<evidence type="ECO:0000259" key="6">
    <source>
        <dbReference type="PROSITE" id="PS50966"/>
    </source>
</evidence>
<dbReference type="SUPFAM" id="SSF54277">
    <property type="entry name" value="CAD &amp; PB1 domains"/>
    <property type="match status" value="1"/>
</dbReference>
<dbReference type="Pfam" id="PF04434">
    <property type="entry name" value="SWIM"/>
    <property type="match status" value="1"/>
</dbReference>
<dbReference type="PANTHER" id="PTHR31973:SF166">
    <property type="entry name" value="OS10G0104700 PROTEIN"/>
    <property type="match status" value="1"/>
</dbReference>
<dbReference type="Proteomes" id="UP000554482">
    <property type="component" value="Unassembled WGS sequence"/>
</dbReference>
<sequence>MSGRKIIAICQTGGEFVTSNDGTLCYNGGDAHAMDIDEETHFEEFKSEIAEMWNCDINVMSIKYLLPANKRTLISISNDKDLKRMITYHGSSITADIFVLPGEVVAAQGVSNMPASRSSRTTASEAVLPFEQPMDTPIDIAVDKGFPCISFETKHHKATKEWENIITGVNQRFGSAHEFRETLRKYSIAHGFAYVLKKNDPLRVTAKCKSEGCPWRIHASRLSTTPFFCIKKMNPEHTCEGSVVTSGYQATTSWVASIIKDKLRESPNYKPKDIAEDFKRDYGIELKYAQAWRGKEIAREQLQGSYEEAYSQLPLFCEKIMETNPGSFATFTTKDDSSFHCLFVSFHASICGFNQGCRPLLFLDSTPLNSKYQGMLLSATSADGNDDIFPVAFAIVDAETDDNWRWFLIQLRSSVSTSRSITFVADIKKGLRESIADVFENAYHGYCLRYITENFKKVSHEVKRLLITEFYDAAYAPRLDGFLRSMEGIKSISPEAYNWILEIKPEHWANAYFGGARFNHMISNFGESFYTWVSEAHELPITQLVDAVRGRIMELIYTRRVHCNECLTRLTPAMEERLQKETLKAHSLQVLFSPGTTFEVRGDSIYVVDIDRWDCTCKDWQITGLPCSHAIAVFDCIGRSPYDYCSRYFTIESYRLTYLESINPVPNHDKSVENSPQAAVKVTPPPTRRAPGRPKMKRAGSQIVIKRQLQCSKCKCLGHNKTTCKDAL</sequence>
<dbReference type="AlphaFoldDB" id="A0A7J6VYX1"/>
<evidence type="ECO:0000313" key="8">
    <source>
        <dbReference type="Proteomes" id="UP000554482"/>
    </source>
</evidence>
<dbReference type="PROSITE" id="PS50966">
    <property type="entry name" value="ZF_SWIM"/>
    <property type="match status" value="1"/>
</dbReference>
<accession>A0A7J6VYX1</accession>
<dbReference type="SMART" id="SM00666">
    <property type="entry name" value="PB1"/>
    <property type="match status" value="1"/>
</dbReference>
<evidence type="ECO:0000256" key="2">
    <source>
        <dbReference type="ARBA" id="ARBA00022771"/>
    </source>
</evidence>
<feature type="domain" description="SWIM-type" evidence="6">
    <location>
        <begin position="606"/>
        <end position="638"/>
    </location>
</feature>
<dbReference type="InterPro" id="IPR007527">
    <property type="entry name" value="Znf_SWIM"/>
</dbReference>
<dbReference type="Pfam" id="PF10551">
    <property type="entry name" value="MULE"/>
    <property type="match status" value="1"/>
</dbReference>
<feature type="region of interest" description="Disordered" evidence="5">
    <location>
        <begin position="668"/>
        <end position="697"/>
    </location>
</feature>